<keyword evidence="8" id="KW-1185">Reference proteome</keyword>
<dbReference type="Pfam" id="PF00135">
    <property type="entry name" value="COesterase"/>
    <property type="match status" value="1"/>
</dbReference>
<dbReference type="InterPro" id="IPR050309">
    <property type="entry name" value="Type-B_Carboxylest/Lipase"/>
</dbReference>
<dbReference type="EMBL" id="JACGWT010000003">
    <property type="protein sequence ID" value="MBA8794708.1"/>
    <property type="molecule type" value="Genomic_DNA"/>
</dbReference>
<comment type="similarity">
    <text evidence="1 4">Belongs to the type-B carboxylesterase/lipase family.</text>
</comment>
<evidence type="ECO:0000256" key="5">
    <source>
        <dbReference type="SAM" id="MobiDB-lite"/>
    </source>
</evidence>
<organism evidence="7 8">
    <name type="scientific">Microlunatus kandeliicorticis</name>
    <dbReference type="NCBI Taxonomy" id="1759536"/>
    <lineage>
        <taxon>Bacteria</taxon>
        <taxon>Bacillati</taxon>
        <taxon>Actinomycetota</taxon>
        <taxon>Actinomycetes</taxon>
        <taxon>Propionibacteriales</taxon>
        <taxon>Propionibacteriaceae</taxon>
        <taxon>Microlunatus</taxon>
    </lineage>
</organism>
<dbReference type="GO" id="GO:0016787">
    <property type="term" value="F:hydrolase activity"/>
    <property type="evidence" value="ECO:0007669"/>
    <property type="project" value="UniProtKB-KW"/>
</dbReference>
<evidence type="ECO:0000313" key="8">
    <source>
        <dbReference type="Proteomes" id="UP000523079"/>
    </source>
</evidence>
<evidence type="ECO:0000259" key="6">
    <source>
        <dbReference type="Pfam" id="PF00135"/>
    </source>
</evidence>
<dbReference type="InterPro" id="IPR002018">
    <property type="entry name" value="CarbesteraseB"/>
</dbReference>
<comment type="similarity">
    <text evidence="2">Belongs to the 'GDXG' lipolytic enzyme family.</text>
</comment>
<evidence type="ECO:0000256" key="1">
    <source>
        <dbReference type="ARBA" id="ARBA00005964"/>
    </source>
</evidence>
<feature type="domain" description="Carboxylesterase type B" evidence="6">
    <location>
        <begin position="10"/>
        <end position="475"/>
    </location>
</feature>
<comment type="caution">
    <text evidence="7">The sequence shown here is derived from an EMBL/GenBank/DDBJ whole genome shotgun (WGS) entry which is preliminary data.</text>
</comment>
<gene>
    <name evidence="7" type="ORF">FHX74_002327</name>
</gene>
<evidence type="ECO:0000256" key="3">
    <source>
        <dbReference type="ARBA" id="ARBA00022801"/>
    </source>
</evidence>
<keyword evidence="3 4" id="KW-0378">Hydrolase</keyword>
<dbReference type="PANTHER" id="PTHR11559">
    <property type="entry name" value="CARBOXYLESTERASE"/>
    <property type="match status" value="1"/>
</dbReference>
<dbReference type="InterPro" id="IPR029058">
    <property type="entry name" value="AB_hydrolase_fold"/>
</dbReference>
<reference evidence="7 8" key="1">
    <citation type="submission" date="2020-07" db="EMBL/GenBank/DDBJ databases">
        <title>Sequencing the genomes of 1000 actinobacteria strains.</title>
        <authorList>
            <person name="Klenk H.-P."/>
        </authorList>
    </citation>
    <scope>NUCLEOTIDE SEQUENCE [LARGE SCALE GENOMIC DNA]</scope>
    <source>
        <strain evidence="7 8">DSM 100723</strain>
    </source>
</reference>
<dbReference type="PROSITE" id="PS00122">
    <property type="entry name" value="CARBOXYLESTERASE_B_1"/>
    <property type="match status" value="1"/>
</dbReference>
<dbReference type="InterPro" id="IPR002168">
    <property type="entry name" value="Lipase_GDXG_HIS_AS"/>
</dbReference>
<evidence type="ECO:0000256" key="2">
    <source>
        <dbReference type="ARBA" id="ARBA00010515"/>
    </source>
</evidence>
<dbReference type="RefSeq" id="WP_182560250.1">
    <property type="nucleotide sequence ID" value="NZ_JACGWT010000003.1"/>
</dbReference>
<name>A0A7W3IT02_9ACTN</name>
<protein>
    <recommendedName>
        <fullName evidence="4">Carboxylic ester hydrolase</fullName>
        <ecNumber evidence="4">3.1.1.-</ecNumber>
    </recommendedName>
</protein>
<dbReference type="AlphaFoldDB" id="A0A7W3IT02"/>
<dbReference type="Proteomes" id="UP000523079">
    <property type="component" value="Unassembled WGS sequence"/>
</dbReference>
<sequence length="507" mass="52407">MSGRQTAAGDPTVELDEGVLTGRRIETPDGDEPLAFFGGIPYAAPPVGALRFAHPAPPTWSGPRDARAFGPSAPQFRVDGAPFDLRCIGAPAEPVGEDYLALNVWTPFAALDGGEPRPVIVYVHGGAFTGGSGSAPAYDAQAFARSGLVAVTINYRLGVPGFAHLPGAPDNRGLLDQLAALRWVREHAAAFGGDPERVTIFGESAGSISVCALAAAAPPGLFGRVISQSGGSHGLSVEQAAVASRLVAERLGAEPTVTGFAAVSDDVLAATLTQCVLAGIDLAVGGATDPTMRLSPFGPVIDDELLTDTPAAMITAGSGPDVDLLVGSNTEELNLYTVLLGAGVPDDAALRAVVARLHPEPDALIAGYREAGRASTPNELFAAIGTDRVFAVPTLRMAEAQLARAGRVWWYEFGWRSPARGGALGACHGIELPFVFDGVGRVDYGDLGVRDDTPTRALAADVHARWVGFARDGDPGWPASTDLAGPQPLGVDAVADHPERDLWTGVI</sequence>
<evidence type="ECO:0000313" key="7">
    <source>
        <dbReference type="EMBL" id="MBA8794708.1"/>
    </source>
</evidence>
<dbReference type="Gene3D" id="3.40.50.1820">
    <property type="entry name" value="alpha/beta hydrolase"/>
    <property type="match status" value="1"/>
</dbReference>
<dbReference type="InterPro" id="IPR019826">
    <property type="entry name" value="Carboxylesterase_B_AS"/>
</dbReference>
<dbReference type="PROSITE" id="PS01173">
    <property type="entry name" value="LIPASE_GDXG_HIS"/>
    <property type="match status" value="1"/>
</dbReference>
<evidence type="ECO:0000256" key="4">
    <source>
        <dbReference type="RuleBase" id="RU361235"/>
    </source>
</evidence>
<dbReference type="SUPFAM" id="SSF53474">
    <property type="entry name" value="alpha/beta-Hydrolases"/>
    <property type="match status" value="1"/>
</dbReference>
<feature type="region of interest" description="Disordered" evidence="5">
    <location>
        <begin position="1"/>
        <end position="22"/>
    </location>
</feature>
<dbReference type="EC" id="3.1.1.-" evidence="4"/>
<proteinExistence type="inferred from homology"/>
<accession>A0A7W3IT02</accession>